<comment type="caution">
    <text evidence="1">The sequence shown here is derived from an EMBL/GenBank/DDBJ whole genome shotgun (WGS) entry which is preliminary data.</text>
</comment>
<dbReference type="RefSeq" id="WP_092655441.1">
    <property type="nucleotide sequence ID" value="NZ_FNQC01000013.1"/>
</dbReference>
<dbReference type="EMBL" id="FNQC01000013">
    <property type="protein sequence ID" value="SDZ40421.1"/>
    <property type="molecule type" value="Genomic_DNA"/>
</dbReference>
<keyword evidence="2" id="KW-1185">Reference proteome</keyword>
<organism evidence="1 2">
    <name type="scientific">Rhodonellum ikkaensis</name>
    <dbReference type="NCBI Taxonomy" id="336829"/>
    <lineage>
        <taxon>Bacteria</taxon>
        <taxon>Pseudomonadati</taxon>
        <taxon>Bacteroidota</taxon>
        <taxon>Cytophagia</taxon>
        <taxon>Cytophagales</taxon>
        <taxon>Cytophagaceae</taxon>
        <taxon>Rhodonellum</taxon>
    </lineage>
</organism>
<dbReference type="Proteomes" id="UP000199663">
    <property type="component" value="Unassembled WGS sequence"/>
</dbReference>
<proteinExistence type="predicted"/>
<name>A0A1H3SSA5_9BACT</name>
<sequence length="384" mass="44716">MRVSVLTYMLLVSVFGFMSSFKSYAQADLISLEEQLSKNGFEQVVLTLISTDQDFILYFEHRAYRNPLDAMKLARRLAEEFGVIVKVYVPLHMGVPLGSYEFDGNGFVGKTLSENRKREFSYAYKSDKYRFNFYMLPEVQSRFGYHERPLQTKINWITATTVNLGRGFGLHTGILVPIVNELDSQEKNIRLAPTYLSTFSNFLPNHYLLSHTGLFYNDRFGVNLQYRFFDADKRWSFGWELAVSGFYILPSSGLYMEGLNDEMVLFDFEYYFPKEMLTLKLQGGQFMYFDRGARVDLIRQYGSVDVGLYGLSTTNGFNAGFMLHLPLVPRKILRSKKAELRMTESFKWSYFFNNEGNIGTRVRSGPMLSDITRQHRYLFIKNQR</sequence>
<evidence type="ECO:0000313" key="2">
    <source>
        <dbReference type="Proteomes" id="UP000199663"/>
    </source>
</evidence>
<evidence type="ECO:0000313" key="1">
    <source>
        <dbReference type="EMBL" id="SDZ40421.1"/>
    </source>
</evidence>
<evidence type="ECO:0008006" key="3">
    <source>
        <dbReference type="Google" id="ProtNLM"/>
    </source>
</evidence>
<reference evidence="1 2" key="1">
    <citation type="submission" date="2016-10" db="EMBL/GenBank/DDBJ databases">
        <authorList>
            <person name="Varghese N."/>
            <person name="Submissions S."/>
        </authorList>
    </citation>
    <scope>NUCLEOTIDE SEQUENCE [LARGE SCALE GENOMIC DNA]</scope>
    <source>
        <strain evidence="1 2">DSM 17997</strain>
    </source>
</reference>
<protein>
    <recommendedName>
        <fullName evidence="3">Exopolysaccharide biosynthesis protein YbjH</fullName>
    </recommendedName>
</protein>
<gene>
    <name evidence="1" type="ORF">SAMN05444412_11329</name>
</gene>
<accession>A0A1H3SSA5</accession>